<evidence type="ECO:0000313" key="6">
    <source>
        <dbReference type="EMBL" id="EDK39409.2"/>
    </source>
</evidence>
<comment type="subcellular location">
    <subcellularLocation>
        <location evidence="1">Nucleus</location>
    </subcellularLocation>
</comment>
<feature type="region of interest" description="Disordered" evidence="5">
    <location>
        <begin position="60"/>
        <end position="83"/>
    </location>
</feature>
<dbReference type="EMBL" id="CH408158">
    <property type="protein sequence ID" value="EDK39409.2"/>
    <property type="molecule type" value="Genomic_DNA"/>
</dbReference>
<dbReference type="eggNOG" id="ENOG502R28W">
    <property type="taxonomic scope" value="Eukaryota"/>
</dbReference>
<feature type="compositionally biased region" description="Low complexity" evidence="5">
    <location>
        <begin position="221"/>
        <end position="274"/>
    </location>
</feature>
<proteinExistence type="predicted"/>
<dbReference type="KEGG" id="pgu:PGUG_03507"/>
<evidence type="ECO:0000313" key="7">
    <source>
        <dbReference type="Proteomes" id="UP000001997"/>
    </source>
</evidence>
<keyword evidence="3" id="KW-0804">Transcription</keyword>
<dbReference type="PANTHER" id="PTHR45093">
    <property type="entry name" value="TRANSCRIPTION ACTIVATOR MSS11"/>
    <property type="match status" value="1"/>
</dbReference>
<feature type="compositionally biased region" description="Polar residues" evidence="5">
    <location>
        <begin position="544"/>
        <end position="561"/>
    </location>
</feature>
<dbReference type="OrthoDB" id="5600002at2759"/>
<feature type="region of interest" description="Disordered" evidence="5">
    <location>
        <begin position="221"/>
        <end position="373"/>
    </location>
</feature>
<dbReference type="GeneID" id="5126392"/>
<organism evidence="6 7">
    <name type="scientific">Meyerozyma guilliermondii (strain ATCC 6260 / CBS 566 / DSM 6381 / JCM 1539 / NBRC 10279 / NRRL Y-324)</name>
    <name type="common">Yeast</name>
    <name type="synonym">Candida guilliermondii</name>
    <dbReference type="NCBI Taxonomy" id="294746"/>
    <lineage>
        <taxon>Eukaryota</taxon>
        <taxon>Fungi</taxon>
        <taxon>Dikarya</taxon>
        <taxon>Ascomycota</taxon>
        <taxon>Saccharomycotina</taxon>
        <taxon>Pichiomycetes</taxon>
        <taxon>Debaryomycetaceae</taxon>
        <taxon>Meyerozyma</taxon>
    </lineage>
</organism>
<keyword evidence="7" id="KW-1185">Reference proteome</keyword>
<evidence type="ECO:0000256" key="4">
    <source>
        <dbReference type="ARBA" id="ARBA00023242"/>
    </source>
</evidence>
<dbReference type="Pfam" id="PF08513">
    <property type="entry name" value="LisH"/>
    <property type="match status" value="1"/>
</dbReference>
<dbReference type="RefSeq" id="XP_001484126.2">
    <property type="nucleotide sequence ID" value="XM_001484076.1"/>
</dbReference>
<keyword evidence="2" id="KW-0805">Transcription regulation</keyword>
<dbReference type="PROSITE" id="PS50896">
    <property type="entry name" value="LISH"/>
    <property type="match status" value="1"/>
</dbReference>
<keyword evidence="4" id="KW-0539">Nucleus</keyword>
<dbReference type="GO" id="GO:0005634">
    <property type="term" value="C:nucleus"/>
    <property type="evidence" value="ECO:0007669"/>
    <property type="project" value="UniProtKB-SubCell"/>
</dbReference>
<feature type="compositionally biased region" description="Polar residues" evidence="5">
    <location>
        <begin position="301"/>
        <end position="311"/>
    </location>
</feature>
<feature type="compositionally biased region" description="Low complexity" evidence="5">
    <location>
        <begin position="64"/>
        <end position="73"/>
    </location>
</feature>
<gene>
    <name evidence="6" type="ORF">PGUG_03507</name>
</gene>
<feature type="compositionally biased region" description="Low complexity" evidence="5">
    <location>
        <begin position="159"/>
        <end position="189"/>
    </location>
</feature>
<evidence type="ECO:0000256" key="5">
    <source>
        <dbReference type="SAM" id="MobiDB-lite"/>
    </source>
</evidence>
<dbReference type="VEuPathDB" id="FungiDB:PGUG_03507"/>
<evidence type="ECO:0000256" key="2">
    <source>
        <dbReference type="ARBA" id="ARBA00023015"/>
    </source>
</evidence>
<feature type="compositionally biased region" description="Low complexity" evidence="5">
    <location>
        <begin position="411"/>
        <end position="440"/>
    </location>
</feature>
<dbReference type="InterPro" id="IPR006594">
    <property type="entry name" value="LisH"/>
</dbReference>
<dbReference type="Proteomes" id="UP000001997">
    <property type="component" value="Unassembled WGS sequence"/>
</dbReference>
<feature type="region of interest" description="Disordered" evidence="5">
    <location>
        <begin position="147"/>
        <end position="189"/>
    </location>
</feature>
<evidence type="ECO:0000256" key="3">
    <source>
        <dbReference type="ARBA" id="ARBA00023163"/>
    </source>
</evidence>
<accession>A5DJQ6</accession>
<feature type="compositionally biased region" description="Low complexity" evidence="5">
    <location>
        <begin position="283"/>
        <end position="293"/>
    </location>
</feature>
<dbReference type="OMA" id="LLEWWEI"/>
<dbReference type="STRING" id="294746.A5DJQ6"/>
<feature type="compositionally biased region" description="Polar residues" evidence="5">
    <location>
        <begin position="318"/>
        <end position="340"/>
    </location>
</feature>
<name>A5DJQ6_PICGU</name>
<dbReference type="PANTHER" id="PTHR45093:SF2">
    <property type="entry name" value="LISH DOMAIN-CONTAINING PROTEIN"/>
    <property type="match status" value="1"/>
</dbReference>
<evidence type="ECO:0000256" key="1">
    <source>
        <dbReference type="ARBA" id="ARBA00004123"/>
    </source>
</evidence>
<dbReference type="AlphaFoldDB" id="A5DJQ6"/>
<reference evidence="6 7" key="1">
    <citation type="journal article" date="2009" name="Nature">
        <title>Evolution of pathogenicity and sexual reproduction in eight Candida genomes.</title>
        <authorList>
            <person name="Butler G."/>
            <person name="Rasmussen M.D."/>
            <person name="Lin M.F."/>
            <person name="Santos M.A."/>
            <person name="Sakthikumar S."/>
            <person name="Munro C.A."/>
            <person name="Rheinbay E."/>
            <person name="Grabherr M."/>
            <person name="Forche A."/>
            <person name="Reedy J.L."/>
            <person name="Agrafioti I."/>
            <person name="Arnaud M.B."/>
            <person name="Bates S."/>
            <person name="Brown A.J."/>
            <person name="Brunke S."/>
            <person name="Costanzo M.C."/>
            <person name="Fitzpatrick D.A."/>
            <person name="de Groot P.W."/>
            <person name="Harris D."/>
            <person name="Hoyer L.L."/>
            <person name="Hube B."/>
            <person name="Klis F.M."/>
            <person name="Kodira C."/>
            <person name="Lennard N."/>
            <person name="Logue M.E."/>
            <person name="Martin R."/>
            <person name="Neiman A.M."/>
            <person name="Nikolaou E."/>
            <person name="Quail M.A."/>
            <person name="Quinn J."/>
            <person name="Santos M.C."/>
            <person name="Schmitzberger F.F."/>
            <person name="Sherlock G."/>
            <person name="Shah P."/>
            <person name="Silverstein K.A."/>
            <person name="Skrzypek M.S."/>
            <person name="Soll D."/>
            <person name="Staggs R."/>
            <person name="Stansfield I."/>
            <person name="Stumpf M.P."/>
            <person name="Sudbery P.E."/>
            <person name="Srikantha T."/>
            <person name="Zeng Q."/>
            <person name="Berman J."/>
            <person name="Berriman M."/>
            <person name="Heitman J."/>
            <person name="Gow N.A."/>
            <person name="Lorenz M.C."/>
            <person name="Birren B.W."/>
            <person name="Kellis M."/>
            <person name="Cuomo C.A."/>
        </authorList>
    </citation>
    <scope>NUCLEOTIDE SEQUENCE [LARGE SCALE GENOMIC DNA]</scope>
    <source>
        <strain evidence="7">ATCC 6260 / CBS 566 / DSM 6381 / JCM 1539 / NBRC 10279 / NRRL Y-324</strain>
    </source>
</reference>
<feature type="compositionally biased region" description="Low complexity" evidence="5">
    <location>
        <begin position="13"/>
        <end position="24"/>
    </location>
</feature>
<feature type="region of interest" description="Disordered" evidence="5">
    <location>
        <begin position="411"/>
        <end position="581"/>
    </location>
</feature>
<protein>
    <submittedName>
        <fullName evidence="6">Uncharacterized protein</fullName>
    </submittedName>
</protein>
<dbReference type="InParanoid" id="A5DJQ6"/>
<feature type="compositionally biased region" description="Basic residues" evidence="5">
    <location>
        <begin position="461"/>
        <end position="474"/>
    </location>
</feature>
<feature type="region of interest" description="Disordered" evidence="5">
    <location>
        <begin position="1"/>
        <end position="25"/>
    </location>
</feature>
<sequence length="625" mass="67485">MSHSGTPKSGKMSSPRLDSSSSISDAHATNSKQLLNAYIYDFLIKSRLPQTARIFVNEADVPTSQNSSSSSNSPGDGQAPHIQFQKDNNLPQLSMAMDAPQGFLFEWWSVFWDVFQAKNNRGSSQMAMQYYQLQMMKQRQQQELAGMNGHPNMYGVGGQAQAQTQAQAQAQAQGQPQGQPQQLDPQQQQRMMMQMMMKQQNMPVMSDQQLQMLGPQLQQQMFLQKQQQQQQQQGSLPGQQQSAQHSQPGQYPQMPGSQSQFQPQPQNRIQQHAQTQMNNLRHQAAVAAQQQYQPGEAGSPATMNRLSQGTPQVPHGQQPMNAISPFQQHMAQPVNSQPGPKTNDAHPNGAQGPPMPNGTAGGEMLNGATSAGPNRNINALQDYQMQLMLLEKQNKKRLDIARNNGTTDFSLVSMSNNVNNMNMLPPNTGNSGPQQKPSPGISGGSGSPSITKAPSPGSNGAKKKKERPVKRGRKPSTFGASQDAASGPNSSTNLKKEYTTPLTPSSEAPNEPATKKKKKAADSPKKQPAASTNAKGDKKDKESGTFNGSQQPNFEGGSNDQMFPILGGSSNNDNQMFGAGSNGGGLDDIDFDFNSFLDGGADANMHDGIGGFNWGNVDAIEGSES</sequence>
<dbReference type="HOGENOM" id="CLU_377721_0_0_1"/>
<feature type="compositionally biased region" description="Polar residues" evidence="5">
    <location>
        <begin position="478"/>
        <end position="493"/>
    </location>
</feature>